<dbReference type="PANTHER" id="PTHR11487:SF0">
    <property type="entry name" value="S-ACYL FATTY ACID SYNTHASE THIOESTERASE, MEDIUM CHAIN"/>
    <property type="match status" value="1"/>
</dbReference>
<evidence type="ECO:0000313" key="4">
    <source>
        <dbReference type="EMBL" id="GAA3945589.1"/>
    </source>
</evidence>
<accession>A0ABP7NFJ8</accession>
<dbReference type="InterPro" id="IPR020802">
    <property type="entry name" value="TesA-like"/>
</dbReference>
<proteinExistence type="inferred from homology"/>
<keyword evidence="2 4" id="KW-0378">Hydrolase</keyword>
<protein>
    <submittedName>
        <fullName evidence="4">Alpha/beta fold hydrolase</fullName>
    </submittedName>
</protein>
<comment type="similarity">
    <text evidence="1">Belongs to the thioesterase family.</text>
</comment>
<dbReference type="GO" id="GO:0016787">
    <property type="term" value="F:hydrolase activity"/>
    <property type="evidence" value="ECO:0007669"/>
    <property type="project" value="UniProtKB-KW"/>
</dbReference>
<dbReference type="Pfam" id="PF00975">
    <property type="entry name" value="Thioesterase"/>
    <property type="match status" value="1"/>
</dbReference>
<dbReference type="InterPro" id="IPR001031">
    <property type="entry name" value="Thioesterase"/>
</dbReference>
<reference evidence="5" key="1">
    <citation type="journal article" date="2019" name="Int. J. Syst. Evol. Microbiol.">
        <title>The Global Catalogue of Microorganisms (GCM) 10K type strain sequencing project: providing services to taxonomists for standard genome sequencing and annotation.</title>
        <authorList>
            <consortium name="The Broad Institute Genomics Platform"/>
            <consortium name="The Broad Institute Genome Sequencing Center for Infectious Disease"/>
            <person name="Wu L."/>
            <person name="Ma J."/>
        </authorList>
    </citation>
    <scope>NUCLEOTIDE SEQUENCE [LARGE SCALE GENOMIC DNA]</scope>
    <source>
        <strain evidence="5">JCM 16956</strain>
    </source>
</reference>
<evidence type="ECO:0000259" key="3">
    <source>
        <dbReference type="SMART" id="SM00824"/>
    </source>
</evidence>
<name>A0ABP7NFJ8_9ACTN</name>
<dbReference type="PANTHER" id="PTHR11487">
    <property type="entry name" value="THIOESTERASE"/>
    <property type="match status" value="1"/>
</dbReference>
<gene>
    <name evidence="4" type="ORF">GCM10022244_61160</name>
</gene>
<sequence>MDSTWFRRFGTAAPEGSMRLVCFPHAGGAASAFVPLSRALGDRLDVLAVQYPGRQDRRREQPFTSVTAHADALAEALEPLTGEPYALFGHSMGAVLAYETTRRLTAAGRPGPNRLFLSGRGAPSPHPSVHDRLAGDAEIVAAVRGLGGTGNAVFDDPELLEMVLPALRADYGALGSYHWNGGAPLASPVTVVVGDADPVVTVQEAAGWRDHTTGDFALEILPGGHFYLDERTTDVAGIITTGLLAAGPAA</sequence>
<evidence type="ECO:0000256" key="2">
    <source>
        <dbReference type="ARBA" id="ARBA00022801"/>
    </source>
</evidence>
<organism evidence="4 5">
    <name type="scientific">Streptomyces gulbargensis</name>
    <dbReference type="NCBI Taxonomy" id="364901"/>
    <lineage>
        <taxon>Bacteria</taxon>
        <taxon>Bacillati</taxon>
        <taxon>Actinomycetota</taxon>
        <taxon>Actinomycetes</taxon>
        <taxon>Kitasatosporales</taxon>
        <taxon>Streptomycetaceae</taxon>
        <taxon>Streptomyces</taxon>
    </lineage>
</organism>
<dbReference type="InterPro" id="IPR029058">
    <property type="entry name" value="AB_hydrolase_fold"/>
</dbReference>
<evidence type="ECO:0000256" key="1">
    <source>
        <dbReference type="ARBA" id="ARBA00007169"/>
    </source>
</evidence>
<evidence type="ECO:0000313" key="5">
    <source>
        <dbReference type="Proteomes" id="UP001501000"/>
    </source>
</evidence>
<dbReference type="SMART" id="SM00824">
    <property type="entry name" value="PKS_TE"/>
    <property type="match status" value="1"/>
</dbReference>
<dbReference type="Proteomes" id="UP001501000">
    <property type="component" value="Unassembled WGS sequence"/>
</dbReference>
<comment type="caution">
    <text evidence="4">The sequence shown here is derived from an EMBL/GenBank/DDBJ whole genome shotgun (WGS) entry which is preliminary data.</text>
</comment>
<dbReference type="InterPro" id="IPR012223">
    <property type="entry name" value="TEII"/>
</dbReference>
<feature type="domain" description="Thioesterase TesA-like" evidence="3">
    <location>
        <begin position="21"/>
        <end position="243"/>
    </location>
</feature>
<keyword evidence="5" id="KW-1185">Reference proteome</keyword>
<dbReference type="SUPFAM" id="SSF53474">
    <property type="entry name" value="alpha/beta-Hydrolases"/>
    <property type="match status" value="1"/>
</dbReference>
<dbReference type="Gene3D" id="3.40.50.1820">
    <property type="entry name" value="alpha/beta hydrolase"/>
    <property type="match status" value="1"/>
</dbReference>
<dbReference type="EMBL" id="BAABAJ010000045">
    <property type="protein sequence ID" value="GAA3945589.1"/>
    <property type="molecule type" value="Genomic_DNA"/>
</dbReference>